<dbReference type="AlphaFoldDB" id="A0A149UQ49"/>
<accession>A0A149UQ49</accession>
<evidence type="ECO:0000313" key="2">
    <source>
        <dbReference type="EMBL" id="KXV70042.1"/>
    </source>
</evidence>
<dbReference type="Pfam" id="PF03235">
    <property type="entry name" value="GmrSD_N"/>
    <property type="match status" value="1"/>
</dbReference>
<name>A0A149UQ49_9PROT</name>
<dbReference type="EMBL" id="LHZX01000251">
    <property type="protein sequence ID" value="KXV70042.1"/>
    <property type="molecule type" value="Genomic_DNA"/>
</dbReference>
<comment type="caution">
    <text evidence="2">The sequence shown here is derived from an EMBL/GenBank/DDBJ whole genome shotgun (WGS) entry which is preliminary data.</text>
</comment>
<sequence>MYKPGGTIAEALDRIHKKQYVLPAIQREFVWKPEQIECLFDSLMQGYPFGTFLFWHVEPSTSSKFKFYDFVLNYHQRDAAHCPELAIQHNQAITAVLDGQQRLTALNIGLRGSMAIKIPYKWWNSPDAFPRKTLCLNLRAPIKANEDGARYDFRFLDDEQAKRADDALWFKVPNILGMRAGPEMLSWLVKHDLPNDALNHSFDILHTLHNVVHNKPLINYYEEEAQDIERVLNIFIRLNSGGTVLSYSDLLLSIAVAQWKQLDARAEIHRLVDELNKTGTGFALSQDFVLKAGLMLADIRSVGFKVENFTAENMATLEANWPDIRSALLRTIELAASFGMNGQTLRADSALLPIAYYLYDRNVPVNYVTAGQFADDRETIRQWLIRSLLKASGIWGSGLDTLLTALRDAIKQSNSSTFPVEAIMKAMRTRGKSLLFDRAEIEDMLGMTYGDKRIFPLLSLLFPFVDMRNQFHIDHIFPISRFSKIKLRQAGISHERQDDLYAQANSLPNLQLLEGAANIEKQAALPAEWLRDRFKSDEGALNYQSIHALGQLPADIHGFEDFYATRRDALQDKLQELLVENSTAADAEY</sequence>
<organism evidence="2 3">
    <name type="scientific">Acetobacter malorum</name>
    <dbReference type="NCBI Taxonomy" id="178901"/>
    <lineage>
        <taxon>Bacteria</taxon>
        <taxon>Pseudomonadati</taxon>
        <taxon>Pseudomonadota</taxon>
        <taxon>Alphaproteobacteria</taxon>
        <taxon>Acetobacterales</taxon>
        <taxon>Acetobacteraceae</taxon>
        <taxon>Acetobacter</taxon>
    </lineage>
</organism>
<evidence type="ECO:0000259" key="1">
    <source>
        <dbReference type="Pfam" id="PF03235"/>
    </source>
</evidence>
<protein>
    <recommendedName>
        <fullName evidence="1">GmrSD restriction endonucleases N-terminal domain-containing protein</fullName>
    </recommendedName>
</protein>
<proteinExistence type="predicted"/>
<feature type="domain" description="GmrSD restriction endonucleases N-terminal" evidence="1">
    <location>
        <begin position="9"/>
        <end position="253"/>
    </location>
</feature>
<dbReference type="OrthoDB" id="9798761at2"/>
<gene>
    <name evidence="2" type="ORF">AD951_04030</name>
</gene>
<reference evidence="2 3" key="1">
    <citation type="submission" date="2015-06" db="EMBL/GenBank/DDBJ databases">
        <title>Improved classification and identification of acetic acid bacteria using matrix-assisted laser desorption/ionization time-of-flight mass spectrometry; Gluconobacter nephelii and Gluconobacter uchimurae are later heterotypic synonyms of Gluconobacter japonicus and Gluconobacter oxydans, respectively.</title>
        <authorList>
            <person name="Li L."/>
            <person name="Cleenwerck I."/>
            <person name="De Vuyst L."/>
            <person name="Vandamme P."/>
        </authorList>
    </citation>
    <scope>NUCLEOTIDE SEQUENCE [LARGE SCALE GENOMIC DNA]</scope>
    <source>
        <strain evidence="2 3">LMG 1699</strain>
    </source>
</reference>
<dbReference type="InterPro" id="IPR004919">
    <property type="entry name" value="GmrSD_N"/>
</dbReference>
<evidence type="ECO:0000313" key="3">
    <source>
        <dbReference type="Proteomes" id="UP000075377"/>
    </source>
</evidence>
<dbReference type="RefSeq" id="WP_061499559.1">
    <property type="nucleotide sequence ID" value="NZ_LHZX01000251.1"/>
</dbReference>
<dbReference type="PATRIC" id="fig|178901.14.peg.1400"/>
<dbReference type="PANTHER" id="PTHR37292:SF2">
    <property type="entry name" value="DUF262 DOMAIN-CONTAINING PROTEIN"/>
    <property type="match status" value="1"/>
</dbReference>
<dbReference type="Proteomes" id="UP000075377">
    <property type="component" value="Unassembled WGS sequence"/>
</dbReference>
<dbReference type="PANTHER" id="PTHR37292">
    <property type="entry name" value="VNG6097C"/>
    <property type="match status" value="1"/>
</dbReference>